<evidence type="ECO:0000313" key="2">
    <source>
        <dbReference type="EMBL" id="WMV59862.1"/>
    </source>
</evidence>
<reference evidence="2" key="1">
    <citation type="submission" date="2023-08" db="EMBL/GenBank/DDBJ databases">
        <title>A de novo genome assembly of Solanum verrucosum Schlechtendal, a Mexican diploid species geographically isolated from the other diploid A-genome species in potato relatives.</title>
        <authorList>
            <person name="Hosaka K."/>
        </authorList>
    </citation>
    <scope>NUCLEOTIDE SEQUENCE</scope>
    <source>
        <tissue evidence="2">Young leaves</tissue>
    </source>
</reference>
<dbReference type="AlphaFoldDB" id="A0AAF0V8J2"/>
<organism evidence="2 3">
    <name type="scientific">Solanum verrucosum</name>
    <dbReference type="NCBI Taxonomy" id="315347"/>
    <lineage>
        <taxon>Eukaryota</taxon>
        <taxon>Viridiplantae</taxon>
        <taxon>Streptophyta</taxon>
        <taxon>Embryophyta</taxon>
        <taxon>Tracheophyta</taxon>
        <taxon>Spermatophyta</taxon>
        <taxon>Magnoliopsida</taxon>
        <taxon>eudicotyledons</taxon>
        <taxon>Gunneridae</taxon>
        <taxon>Pentapetalae</taxon>
        <taxon>asterids</taxon>
        <taxon>lamiids</taxon>
        <taxon>Solanales</taxon>
        <taxon>Solanaceae</taxon>
        <taxon>Solanoideae</taxon>
        <taxon>Solaneae</taxon>
        <taxon>Solanum</taxon>
    </lineage>
</organism>
<protein>
    <submittedName>
        <fullName evidence="2">Uncharacterized protein</fullName>
    </submittedName>
</protein>
<gene>
    <name evidence="2" type="ORF">MTR67_053247</name>
</gene>
<evidence type="ECO:0000313" key="3">
    <source>
        <dbReference type="Proteomes" id="UP001234989"/>
    </source>
</evidence>
<dbReference type="Proteomes" id="UP001234989">
    <property type="component" value="Chromosome 12"/>
</dbReference>
<accession>A0AAF0V8J2</accession>
<dbReference type="EMBL" id="CP133623">
    <property type="protein sequence ID" value="WMV59862.1"/>
    <property type="molecule type" value="Genomic_DNA"/>
</dbReference>
<feature type="transmembrane region" description="Helical" evidence="1">
    <location>
        <begin position="40"/>
        <end position="58"/>
    </location>
</feature>
<sequence>MRSMRERFDVIFERSKRAKEHPQILIKPLKLKDCASDHRLPLVHSFLLSHLIIQLIFFKQSQLLSFSSTAFPNMLI</sequence>
<name>A0AAF0V8J2_SOLVR</name>
<keyword evidence="1" id="KW-0812">Transmembrane</keyword>
<keyword evidence="3" id="KW-1185">Reference proteome</keyword>
<evidence type="ECO:0000256" key="1">
    <source>
        <dbReference type="SAM" id="Phobius"/>
    </source>
</evidence>
<keyword evidence="1" id="KW-0472">Membrane</keyword>
<keyword evidence="1" id="KW-1133">Transmembrane helix</keyword>
<proteinExistence type="predicted"/>